<dbReference type="InterPro" id="IPR027417">
    <property type="entry name" value="P-loop_NTPase"/>
</dbReference>
<keyword evidence="2" id="KW-0067">ATP-binding</keyword>
<evidence type="ECO:0000259" key="1">
    <source>
        <dbReference type="SMART" id="SM00382"/>
    </source>
</evidence>
<dbReference type="AlphaFoldDB" id="A0A5B8XVR6"/>
<dbReference type="Pfam" id="PF00004">
    <property type="entry name" value="AAA"/>
    <property type="match status" value="1"/>
</dbReference>
<name>A0A5B8XVR6_9DELT</name>
<dbReference type="OrthoDB" id="5416002at2"/>
<dbReference type="SUPFAM" id="SSF52540">
    <property type="entry name" value="P-loop containing nucleoside triphosphate hydrolases"/>
    <property type="match status" value="1"/>
</dbReference>
<dbReference type="Proteomes" id="UP000321595">
    <property type="component" value="Chromosome"/>
</dbReference>
<accession>A0A5B8XVR6</accession>
<dbReference type="EMBL" id="CP042467">
    <property type="protein sequence ID" value="QED30002.1"/>
    <property type="molecule type" value="Genomic_DNA"/>
</dbReference>
<keyword evidence="3" id="KW-1185">Reference proteome</keyword>
<dbReference type="GO" id="GO:0016887">
    <property type="term" value="F:ATP hydrolysis activity"/>
    <property type="evidence" value="ECO:0007669"/>
    <property type="project" value="InterPro"/>
</dbReference>
<reference evidence="2 3" key="1">
    <citation type="submission" date="2019-08" db="EMBL/GenBank/DDBJ databases">
        <authorList>
            <person name="Liang Q."/>
        </authorList>
    </citation>
    <scope>NUCLEOTIDE SEQUENCE [LARGE SCALE GENOMIC DNA]</scope>
    <source>
        <strain evidence="2 3">V1718</strain>
    </source>
</reference>
<keyword evidence="2" id="KW-0547">Nucleotide-binding</keyword>
<dbReference type="KEGG" id="bbae:FRD01_22760"/>
<evidence type="ECO:0000313" key="2">
    <source>
        <dbReference type="EMBL" id="QED30002.1"/>
    </source>
</evidence>
<dbReference type="InterPro" id="IPR003959">
    <property type="entry name" value="ATPase_AAA_core"/>
</dbReference>
<evidence type="ECO:0000313" key="3">
    <source>
        <dbReference type="Proteomes" id="UP000321595"/>
    </source>
</evidence>
<dbReference type="GO" id="GO:0005524">
    <property type="term" value="F:ATP binding"/>
    <property type="evidence" value="ECO:0007669"/>
    <property type="project" value="UniProtKB-KW"/>
</dbReference>
<feature type="domain" description="AAA+ ATPase" evidence="1">
    <location>
        <begin position="215"/>
        <end position="331"/>
    </location>
</feature>
<dbReference type="SMART" id="SM00382">
    <property type="entry name" value="AAA"/>
    <property type="match status" value="1"/>
</dbReference>
<dbReference type="CDD" id="cd00009">
    <property type="entry name" value="AAA"/>
    <property type="match status" value="1"/>
</dbReference>
<dbReference type="Gene3D" id="3.40.50.300">
    <property type="entry name" value="P-loop containing nucleotide triphosphate hydrolases"/>
    <property type="match status" value="1"/>
</dbReference>
<dbReference type="InterPro" id="IPR003593">
    <property type="entry name" value="AAA+_ATPase"/>
</dbReference>
<proteinExistence type="predicted"/>
<gene>
    <name evidence="2" type="ORF">FRD01_22760</name>
</gene>
<protein>
    <submittedName>
        <fullName evidence="2">ATP-binding protein</fullName>
    </submittedName>
</protein>
<organism evidence="2 3">
    <name type="scientific">Microvenator marinus</name>
    <dbReference type="NCBI Taxonomy" id="2600177"/>
    <lineage>
        <taxon>Bacteria</taxon>
        <taxon>Deltaproteobacteria</taxon>
        <taxon>Bradymonadales</taxon>
        <taxon>Microvenatoraceae</taxon>
        <taxon>Microvenator</taxon>
    </lineage>
</organism>
<sequence>MEKYMLHAIGIGAALAITSRLLTREVRIPEHARVHIEDLRESLEELSDMTSGFSPTNPGSWFGMGARLLDRTLENRTWETEFQWCLDHGFEVSESRQFRLWNELIWNLPRELAYKFQKSQLVRIVLPNGASFICSGDRQPLEDTSFGTVYLPADSVALKRVFEGVRAYFWGKETALLLDVVDNRESISPVDLSDSPYLGNSSLIEELDHFRAQGLRRNILFQGKPGTGKSTLCREAARRLSSRTLILTSEYLSNVAASEWKMLLQMLDPEMVIVDDIDRISYNLESKLSLFEEGHCDVPYILMTSNDHETLPQALRRPGRIDMIFKLDDPEPWVLDEVIRGLAEREGVEIPAEHLEHLRKIAQETSTAHVVEVFRRAKVQGWGYELNGDITYTDGFRPQKPKDHGKPYVGMPVPDWFKSGKPLAVFKEYFSEIPEEIVTEITMDWVDQLTR</sequence>